<evidence type="ECO:0000313" key="1">
    <source>
        <dbReference type="EMBL" id="MBX21779.1"/>
    </source>
</evidence>
<protein>
    <submittedName>
        <fullName evidence="1">Proliferation-associated protein 2G4-like</fullName>
    </submittedName>
</protein>
<reference evidence="1" key="1">
    <citation type="submission" date="2018-02" db="EMBL/GenBank/DDBJ databases">
        <title>Rhizophora mucronata_Transcriptome.</title>
        <authorList>
            <person name="Meera S.P."/>
            <person name="Sreeshan A."/>
            <person name="Augustine A."/>
        </authorList>
    </citation>
    <scope>NUCLEOTIDE SEQUENCE</scope>
    <source>
        <tissue evidence="1">Leaf</tissue>
    </source>
</reference>
<dbReference type="AlphaFoldDB" id="A0A2P2LUW8"/>
<dbReference type="EMBL" id="GGEC01041295">
    <property type="protein sequence ID" value="MBX21779.1"/>
    <property type="molecule type" value="Transcribed_RNA"/>
</dbReference>
<accession>A0A2P2LUW8</accession>
<proteinExistence type="predicted"/>
<name>A0A2P2LUW8_RHIMU</name>
<sequence length="106" mass="12294">MPLKMLLISIFKPKRDLAIKRQVVYYIAITLDTVSDKHRQNLVFLPTHTQRGERRKSEKGLTIHDLSSGFVFGDNFMRSEIQLLLLPFVVRHHFAVPTTPPLLLNQ</sequence>
<organism evidence="1">
    <name type="scientific">Rhizophora mucronata</name>
    <name type="common">Asiatic mangrove</name>
    <dbReference type="NCBI Taxonomy" id="61149"/>
    <lineage>
        <taxon>Eukaryota</taxon>
        <taxon>Viridiplantae</taxon>
        <taxon>Streptophyta</taxon>
        <taxon>Embryophyta</taxon>
        <taxon>Tracheophyta</taxon>
        <taxon>Spermatophyta</taxon>
        <taxon>Magnoliopsida</taxon>
        <taxon>eudicotyledons</taxon>
        <taxon>Gunneridae</taxon>
        <taxon>Pentapetalae</taxon>
        <taxon>rosids</taxon>
        <taxon>fabids</taxon>
        <taxon>Malpighiales</taxon>
        <taxon>Rhizophoraceae</taxon>
        <taxon>Rhizophora</taxon>
    </lineage>
</organism>